<dbReference type="Proteomes" id="UP000824219">
    <property type="component" value="Linkage Group LG12"/>
</dbReference>
<dbReference type="Pfam" id="PF15074">
    <property type="entry name" value="CFAP90"/>
    <property type="match status" value="1"/>
</dbReference>
<dbReference type="EMBL" id="JAHKSW010000012">
    <property type="protein sequence ID" value="KAG7325818.1"/>
    <property type="molecule type" value="Genomic_DNA"/>
</dbReference>
<comment type="caution">
    <text evidence="2">The sequence shown here is derived from an EMBL/GenBank/DDBJ whole genome shotgun (WGS) entry which is preliminary data.</text>
</comment>
<evidence type="ECO:0000313" key="2">
    <source>
        <dbReference type="EMBL" id="KAG7325818.1"/>
    </source>
</evidence>
<sequence length="146" mass="16960">MRSCTLEEKMDGFIHTESKPLSTLSVFSFIPPRRNEPKERSYFNSNPKAPEKHLYDCVYQRAEGYDMKLHRDDREHAKGRGLTIHTEECSRPVAVLSSSEYGRRPPPPQYKPSRHFPRVAHIRTEFYRKNGISKSAEEGYGSVYPV</sequence>
<protein>
    <submittedName>
        <fullName evidence="2">Uncharacterized protein</fullName>
    </submittedName>
</protein>
<gene>
    <name evidence="2" type="ORF">KOW79_010743</name>
</gene>
<dbReference type="InterPro" id="IPR027901">
    <property type="entry name" value="CFAP90"/>
</dbReference>
<accession>A0A9D3SNH3</accession>
<feature type="region of interest" description="Disordered" evidence="1">
    <location>
        <begin position="95"/>
        <end position="115"/>
    </location>
</feature>
<dbReference type="PANTHER" id="PTHR34444:SF1">
    <property type="entry name" value="CILIA- AND FLAGELLA-ASSOCIATED PROTEIN 90"/>
    <property type="match status" value="1"/>
</dbReference>
<dbReference type="OrthoDB" id="10057935at2759"/>
<keyword evidence="3" id="KW-1185">Reference proteome</keyword>
<evidence type="ECO:0000256" key="1">
    <source>
        <dbReference type="SAM" id="MobiDB-lite"/>
    </source>
</evidence>
<name>A0A9D3SNH3_9TELE</name>
<evidence type="ECO:0000313" key="3">
    <source>
        <dbReference type="Proteomes" id="UP000824219"/>
    </source>
</evidence>
<dbReference type="AlphaFoldDB" id="A0A9D3SNH3"/>
<dbReference type="PANTHER" id="PTHR34444">
    <property type="entry name" value="LOC361192"/>
    <property type="match status" value="1"/>
</dbReference>
<proteinExistence type="predicted"/>
<reference evidence="2 3" key="1">
    <citation type="submission" date="2021-06" db="EMBL/GenBank/DDBJ databases">
        <title>Chromosome-level genome assembly of the red-tail catfish (Hemibagrus wyckioides).</title>
        <authorList>
            <person name="Shao F."/>
        </authorList>
    </citation>
    <scope>NUCLEOTIDE SEQUENCE [LARGE SCALE GENOMIC DNA]</scope>
    <source>
        <strain evidence="2">EC202008001</strain>
        <tissue evidence="2">Blood</tissue>
    </source>
</reference>
<organism evidence="2 3">
    <name type="scientific">Hemibagrus wyckioides</name>
    <dbReference type="NCBI Taxonomy" id="337641"/>
    <lineage>
        <taxon>Eukaryota</taxon>
        <taxon>Metazoa</taxon>
        <taxon>Chordata</taxon>
        <taxon>Craniata</taxon>
        <taxon>Vertebrata</taxon>
        <taxon>Euteleostomi</taxon>
        <taxon>Actinopterygii</taxon>
        <taxon>Neopterygii</taxon>
        <taxon>Teleostei</taxon>
        <taxon>Ostariophysi</taxon>
        <taxon>Siluriformes</taxon>
        <taxon>Bagridae</taxon>
        <taxon>Hemibagrus</taxon>
    </lineage>
</organism>